<feature type="domain" description="Peptidase M16 C-terminal" evidence="8">
    <location>
        <begin position="177"/>
        <end position="332"/>
    </location>
</feature>
<evidence type="ECO:0000256" key="5">
    <source>
        <dbReference type="ARBA" id="ARBA00022833"/>
    </source>
</evidence>
<dbReference type="Pfam" id="PF22455">
    <property type="entry name" value="PqqF_C_3"/>
    <property type="match status" value="1"/>
</dbReference>
<feature type="domain" description="Peptidase M16 N-terminal" evidence="7">
    <location>
        <begin position="16"/>
        <end position="156"/>
    </location>
</feature>
<dbReference type="GO" id="GO:0008270">
    <property type="term" value="F:zinc ion binding"/>
    <property type="evidence" value="ECO:0007669"/>
    <property type="project" value="InterPro"/>
</dbReference>
<dbReference type="PANTHER" id="PTHR43690:SF18">
    <property type="entry name" value="INSULIN-DEGRADING ENZYME-RELATED"/>
    <property type="match status" value="1"/>
</dbReference>
<dbReference type="PANTHER" id="PTHR43690">
    <property type="entry name" value="NARDILYSIN"/>
    <property type="match status" value="1"/>
</dbReference>
<feature type="domain" description="Coenzyme PQQ synthesis protein F-like C-terminal lobe" evidence="10">
    <location>
        <begin position="629"/>
        <end position="723"/>
    </location>
</feature>
<comment type="similarity">
    <text evidence="1">Belongs to the peptidase M16 family.</text>
</comment>
<evidence type="ECO:0000256" key="4">
    <source>
        <dbReference type="ARBA" id="ARBA00022801"/>
    </source>
</evidence>
<dbReference type="SUPFAM" id="SSF63411">
    <property type="entry name" value="LuxS/MPP-like metallohydrolase"/>
    <property type="match status" value="2"/>
</dbReference>
<dbReference type="RefSeq" id="WP_123565357.1">
    <property type="nucleotide sequence ID" value="NZ_MOAM01000013.1"/>
</dbReference>
<sequence>MPSALHNLTLANGLQVTLRHAPQLKRCAAAVRVAAGSHDAPAAWPGLAHFLEHLFFLGNQRFALDDGLMRYVQHHGGQVNASTRERSTEFFFEVPPAAFAGGLERLCQMLAHPQFDLERQVREREVIHAEFIAWSRNPQAQRQFALLQAAGSAHPLSAFQAGNRYSLQVQNPAFQAALRGFHQRYYQAGQITLSLSGPQGLDELRALANSFGQVFSHGAKVQQSLPPSFNSRALLLMHNERQLDVLYPCEQLPAGFEQAVDFLATWLSDIRPGGLPATLRARGWLAHFEFSSLYSFAGQTLLHAGFKLNDPADAEQVRALLTDWLAFFRTADLSSINQEYARLQRCRELAASALELARRDSTGQRFDALDAQGLAALEQLLETMLAGQVKTPTHAWQLPAANPLLSVKTQTLSVSTVPEGLTVSPLLPPSREHGVIYLRWQLTSALRGRLWQVLDRALQALREQAAQAGVQVQLSACDKYWQLRCAGNGTVVAAVIEQALTILRQPPSQSWTPGAGEQPDNMPIRALLRQLPEQLLGCRVDEPLPACTISQSDLDALWEHSTWNGLSSGFSASQQSVLNQALSAMPGCAGRHLPTTIEPVRRWQSLPPAASEQALLLFCPIEDQAAGRLLAQQLQGPFYQRLRVELNLGYAVFSAFRQIEGCNGLLLGVQSPSARHAEIIGHIQALLDNLPATLSCNPADKQALAAQLDEAAMTNNEVAEWAWQAHLAGHLQPQLSDLQAAILAVETPQLQHLARQVSQAKHGWLCLANGPAPSENWH</sequence>
<keyword evidence="12" id="KW-1185">Reference proteome</keyword>
<dbReference type="InterPro" id="IPR011249">
    <property type="entry name" value="Metalloenz_LuxS/M16"/>
</dbReference>
<keyword evidence="3" id="KW-0479">Metal-binding</keyword>
<comment type="caution">
    <text evidence="11">The sequence shown here is derived from an EMBL/GenBank/DDBJ whole genome shotgun (WGS) entry which is preliminary data.</text>
</comment>
<dbReference type="GO" id="GO:0006508">
    <property type="term" value="P:proteolysis"/>
    <property type="evidence" value="ECO:0007669"/>
    <property type="project" value="UniProtKB-KW"/>
</dbReference>
<dbReference type="Pfam" id="PF05193">
    <property type="entry name" value="Peptidase_M16_C"/>
    <property type="match status" value="1"/>
</dbReference>
<dbReference type="Proteomes" id="UP000285286">
    <property type="component" value="Unassembled WGS sequence"/>
</dbReference>
<dbReference type="Pfam" id="PF00675">
    <property type="entry name" value="Peptidase_M16"/>
    <property type="match status" value="1"/>
</dbReference>
<feature type="domain" description="Coenzyme PQQ synthesis protein F C-terminal lobe" evidence="9">
    <location>
        <begin position="434"/>
        <end position="566"/>
    </location>
</feature>
<evidence type="ECO:0000256" key="3">
    <source>
        <dbReference type="ARBA" id="ARBA00022723"/>
    </source>
</evidence>
<dbReference type="InterPro" id="IPR011765">
    <property type="entry name" value="Pept_M16_N"/>
</dbReference>
<dbReference type="InterPro" id="IPR007863">
    <property type="entry name" value="Peptidase_M16_C"/>
</dbReference>
<dbReference type="GO" id="GO:0004222">
    <property type="term" value="F:metalloendopeptidase activity"/>
    <property type="evidence" value="ECO:0007669"/>
    <property type="project" value="InterPro"/>
</dbReference>
<evidence type="ECO:0000259" key="8">
    <source>
        <dbReference type="Pfam" id="PF05193"/>
    </source>
</evidence>
<dbReference type="NCBIfam" id="TIGR02110">
    <property type="entry name" value="PQQ_syn_pqqF"/>
    <property type="match status" value="1"/>
</dbReference>
<dbReference type="Pfam" id="PF22456">
    <property type="entry name" value="PqqF-like_C_4"/>
    <property type="match status" value="1"/>
</dbReference>
<dbReference type="EMBL" id="MOAM01000013">
    <property type="protein sequence ID" value="ROL76095.1"/>
    <property type="molecule type" value="Genomic_DNA"/>
</dbReference>
<gene>
    <name evidence="11" type="ORF">BHU25_07785</name>
</gene>
<reference evidence="11 12" key="1">
    <citation type="submission" date="2016-10" db="EMBL/GenBank/DDBJ databases">
        <title>Comparative genome analysis of multiple Pseudomonas spp. focuses on biocontrol and plant growth promoting traits.</title>
        <authorList>
            <person name="Tao X.-Y."/>
            <person name="Taylor C.G."/>
        </authorList>
    </citation>
    <scope>NUCLEOTIDE SEQUENCE [LARGE SCALE GENOMIC DNA]</scope>
    <source>
        <strain evidence="11 12">15D11</strain>
    </source>
</reference>
<accession>A0A423DV96</accession>
<evidence type="ECO:0000259" key="7">
    <source>
        <dbReference type="Pfam" id="PF00675"/>
    </source>
</evidence>
<dbReference type="InterPro" id="IPR050626">
    <property type="entry name" value="Peptidase_M16"/>
</dbReference>
<keyword evidence="4" id="KW-0378">Hydrolase</keyword>
<evidence type="ECO:0000256" key="2">
    <source>
        <dbReference type="ARBA" id="ARBA00022670"/>
    </source>
</evidence>
<dbReference type="Gene3D" id="3.30.830.10">
    <property type="entry name" value="Metalloenzyme, LuxS/M16 peptidase-like"/>
    <property type="match status" value="2"/>
</dbReference>
<keyword evidence="6" id="KW-0482">Metalloprotease</keyword>
<dbReference type="InterPro" id="IPR054734">
    <property type="entry name" value="PqqF-like_C_4"/>
</dbReference>
<dbReference type="GO" id="GO:0018189">
    <property type="term" value="P:pyrroloquinoline quinone biosynthetic process"/>
    <property type="evidence" value="ECO:0007669"/>
    <property type="project" value="InterPro"/>
</dbReference>
<keyword evidence="5" id="KW-0862">Zinc</keyword>
<proteinExistence type="inferred from homology"/>
<evidence type="ECO:0000313" key="11">
    <source>
        <dbReference type="EMBL" id="ROL76095.1"/>
    </source>
</evidence>
<dbReference type="InterPro" id="IPR011844">
    <property type="entry name" value="PQQ_synth_PqqF"/>
</dbReference>
<evidence type="ECO:0000256" key="6">
    <source>
        <dbReference type="ARBA" id="ARBA00023049"/>
    </source>
</evidence>
<evidence type="ECO:0000259" key="10">
    <source>
        <dbReference type="Pfam" id="PF22456"/>
    </source>
</evidence>
<dbReference type="AlphaFoldDB" id="A0A423DV96"/>
<keyword evidence="2" id="KW-0645">Protease</keyword>
<name>A0A423DV96_9PSED</name>
<evidence type="ECO:0000256" key="1">
    <source>
        <dbReference type="ARBA" id="ARBA00007261"/>
    </source>
</evidence>
<dbReference type="InterPro" id="IPR054733">
    <property type="entry name" value="PqqF_C_3"/>
</dbReference>
<organism evidence="11 12">
    <name type="scientific">Pseudomonas vranovensis</name>
    <dbReference type="NCBI Taxonomy" id="321661"/>
    <lineage>
        <taxon>Bacteria</taxon>
        <taxon>Pseudomonadati</taxon>
        <taxon>Pseudomonadota</taxon>
        <taxon>Gammaproteobacteria</taxon>
        <taxon>Pseudomonadales</taxon>
        <taxon>Pseudomonadaceae</taxon>
        <taxon>Pseudomonas</taxon>
    </lineage>
</organism>
<evidence type="ECO:0000313" key="12">
    <source>
        <dbReference type="Proteomes" id="UP000285286"/>
    </source>
</evidence>
<protein>
    <submittedName>
        <fullName evidence="11">Coenzyme PQQ biosynthesis protein PqqF</fullName>
    </submittedName>
</protein>
<evidence type="ECO:0000259" key="9">
    <source>
        <dbReference type="Pfam" id="PF22455"/>
    </source>
</evidence>